<evidence type="ECO:0000313" key="1">
    <source>
        <dbReference type="EMBL" id="CAH0535889.1"/>
    </source>
</evidence>
<keyword evidence="2" id="KW-1185">Reference proteome</keyword>
<dbReference type="SUPFAM" id="SSF56219">
    <property type="entry name" value="DNase I-like"/>
    <property type="match status" value="1"/>
</dbReference>
<dbReference type="InterPro" id="IPR036691">
    <property type="entry name" value="Endo/exonu/phosph_ase_sf"/>
</dbReference>
<name>A0ABN8E2G6_9VIBR</name>
<proteinExistence type="predicted"/>
<dbReference type="Proteomes" id="UP000838748">
    <property type="component" value="Unassembled WGS sequence"/>
</dbReference>
<gene>
    <name evidence="1" type="ORF">VMF7928_00036</name>
</gene>
<evidence type="ECO:0008006" key="3">
    <source>
        <dbReference type="Google" id="ProtNLM"/>
    </source>
</evidence>
<organism evidence="1 2">
    <name type="scientific">Vibrio marisflavi CECT 7928</name>
    <dbReference type="NCBI Taxonomy" id="634439"/>
    <lineage>
        <taxon>Bacteria</taxon>
        <taxon>Pseudomonadati</taxon>
        <taxon>Pseudomonadota</taxon>
        <taxon>Gammaproteobacteria</taxon>
        <taxon>Vibrionales</taxon>
        <taxon>Vibrionaceae</taxon>
        <taxon>Vibrio</taxon>
    </lineage>
</organism>
<comment type="caution">
    <text evidence="1">The sequence shown here is derived from an EMBL/GenBank/DDBJ whole genome shotgun (WGS) entry which is preliminary data.</text>
</comment>
<accession>A0ABN8E2G6</accession>
<protein>
    <recommendedName>
        <fullName evidence="3">Endonuclease/exonuclease/phosphatase domain-containing protein</fullName>
    </recommendedName>
</protein>
<reference evidence="1" key="1">
    <citation type="submission" date="2021-11" db="EMBL/GenBank/DDBJ databases">
        <authorList>
            <person name="Rodrigo-Torres L."/>
            <person name="Arahal R. D."/>
            <person name="Lucena T."/>
        </authorList>
    </citation>
    <scope>NUCLEOTIDE SEQUENCE</scope>
    <source>
        <strain evidence="1">CECT 7928</strain>
    </source>
</reference>
<dbReference type="Gene3D" id="3.60.10.10">
    <property type="entry name" value="Endonuclease/exonuclease/phosphatase"/>
    <property type="match status" value="1"/>
</dbReference>
<sequence length="449" mass="50776">MSNLKVAVLTYNLANQAYSKTKSGMNNIGILAQALLSSRAEVIAVGTQEGNSFHNAMGAKLKGYTDIGKEIMRTATKWGDMFNPKEHGQGSVQLRVYVKSKYAVDTMISRSTIEVVHKGSVHHSKKTLPGTPSWNKGGNYVILKLVLATPIGQNQYKKKTGYIAICNIHFDSAEQSARKHEYDKLIDEVASYNVPLSALIMVGDFNERMTIGKFIGGNELSTGLAKSRKYSVMDQFEDVSTFSKSMGGVNKNYHNIKGKYDSKTLNKWNFHKDLQNTNIDNSKNNNSYDLFQNEYNSQVSSIQIRQRLQQNFQQVLPQYSKLQFVPPRSFNSTYFPSMNKVLNPKFEKKSGNTKANYGVLDRVGFISHGNFLVPSRTRCDIITQGLNYKYRKNHNTVSFDNFNQFESDHIPVIGVFCFNWSARLKTVRPQVTSNYLGKKNYGQKVQSIF</sequence>
<dbReference type="RefSeq" id="WP_237359456.1">
    <property type="nucleotide sequence ID" value="NZ_CAKLDM010000001.1"/>
</dbReference>
<evidence type="ECO:0000313" key="2">
    <source>
        <dbReference type="Proteomes" id="UP000838748"/>
    </source>
</evidence>
<dbReference type="EMBL" id="CAKLDM010000001">
    <property type="protein sequence ID" value="CAH0535889.1"/>
    <property type="molecule type" value="Genomic_DNA"/>
</dbReference>